<reference evidence="2" key="1">
    <citation type="submission" date="2016-11" db="UniProtKB">
        <authorList>
            <consortium name="WormBaseParasite"/>
        </authorList>
    </citation>
    <scope>IDENTIFICATION</scope>
</reference>
<organism evidence="1 2">
    <name type="scientific">Steinernema glaseri</name>
    <dbReference type="NCBI Taxonomy" id="37863"/>
    <lineage>
        <taxon>Eukaryota</taxon>
        <taxon>Metazoa</taxon>
        <taxon>Ecdysozoa</taxon>
        <taxon>Nematoda</taxon>
        <taxon>Chromadorea</taxon>
        <taxon>Rhabditida</taxon>
        <taxon>Tylenchina</taxon>
        <taxon>Panagrolaimomorpha</taxon>
        <taxon>Strongyloidoidea</taxon>
        <taxon>Steinernematidae</taxon>
        <taxon>Steinernema</taxon>
    </lineage>
</organism>
<proteinExistence type="predicted"/>
<evidence type="ECO:0000313" key="1">
    <source>
        <dbReference type="Proteomes" id="UP000095287"/>
    </source>
</evidence>
<dbReference type="AlphaFoldDB" id="A0A1I7Z521"/>
<dbReference type="WBParaSite" id="L893_g2290.t2">
    <property type="protein sequence ID" value="L893_g2290.t2"/>
    <property type="gene ID" value="L893_g2290"/>
</dbReference>
<evidence type="ECO:0000313" key="2">
    <source>
        <dbReference type="WBParaSite" id="L893_g2290.t2"/>
    </source>
</evidence>
<name>A0A1I7Z521_9BILA</name>
<dbReference type="Proteomes" id="UP000095287">
    <property type="component" value="Unplaced"/>
</dbReference>
<sequence>MLAADTGAVLKARTQNIEYRTKSAKLDAIAHSLQKRLISDDRSRRGLLLPPPSGYHDGFRKRQQHFLSLCQFTYEFIIRRQTRSMMMNGIVSEGSPDKGACVRRSVQMLESRNMARPISVMGNRYTSSGLRAQGYNLDVTPCVPIQRRDNERQYVSSDDGRRVHCLHDHDWSWLINKRIMEEANCPMGGTNRGLTETFRR</sequence>
<protein>
    <submittedName>
        <fullName evidence="2">Transposase</fullName>
    </submittedName>
</protein>
<keyword evidence="1" id="KW-1185">Reference proteome</keyword>
<accession>A0A1I7Z521</accession>